<organism evidence="1 2">
    <name type="scientific">Reticulomyxa filosa</name>
    <dbReference type="NCBI Taxonomy" id="46433"/>
    <lineage>
        <taxon>Eukaryota</taxon>
        <taxon>Sar</taxon>
        <taxon>Rhizaria</taxon>
        <taxon>Retaria</taxon>
        <taxon>Foraminifera</taxon>
        <taxon>Monothalamids</taxon>
        <taxon>Reticulomyxidae</taxon>
        <taxon>Reticulomyxa</taxon>
    </lineage>
</organism>
<dbReference type="OrthoDB" id="2423195at2759"/>
<dbReference type="PANTHER" id="PTHR22605">
    <property type="entry name" value="RZ-TYPE DOMAIN-CONTAINING PROTEIN"/>
    <property type="match status" value="1"/>
</dbReference>
<reference evidence="1 2" key="1">
    <citation type="journal article" date="2013" name="Curr. Biol.">
        <title>The Genome of the Foraminiferan Reticulomyxa filosa.</title>
        <authorList>
            <person name="Glockner G."/>
            <person name="Hulsmann N."/>
            <person name="Schleicher M."/>
            <person name="Noegel A.A."/>
            <person name="Eichinger L."/>
            <person name="Gallinger C."/>
            <person name="Pawlowski J."/>
            <person name="Sierra R."/>
            <person name="Euteneuer U."/>
            <person name="Pillet L."/>
            <person name="Moustafa A."/>
            <person name="Platzer M."/>
            <person name="Groth M."/>
            <person name="Szafranski K."/>
            <person name="Schliwa M."/>
        </authorList>
    </citation>
    <scope>NUCLEOTIDE SEQUENCE [LARGE SCALE GENOMIC DNA]</scope>
</reference>
<dbReference type="AlphaFoldDB" id="X6LHY8"/>
<dbReference type="InterPro" id="IPR031248">
    <property type="entry name" value="RNF213"/>
</dbReference>
<feature type="non-terminal residue" evidence="1">
    <location>
        <position position="1"/>
    </location>
</feature>
<sequence length="521" mass="61183">GTSKTLSLQIMLDTLSYRKIKQLNQKLKDNKFHFNVKPLQCISFQGTRSCKPSAIKELWDQTERYSNGKIVTTLFLFDEIGLAEQSPHNPLKILHQLLEHPKISFVGISNWSLDAAKMNRMIMHPIPLMDRNDCLRMAFAVSIRSNSTFLEQEITNVIMVYEKIMKDQTNAFKPNGNSDFFGARDFYALIKHQITHSERSYRQSLEGYLRNFGGLDHSNYGRQLRKILKEVLNRTEGEVIRELKKWTPVMCVERNLMEKKCDWSPNLMVSRHCMIISENYYSWQLLLEYDILNYNQVFLFGSYFPQDMYSNITSYNQLNKIIDCMDTGKTVILHNLESIYESLYDMLNQRYQRRPSGNMYCRVALGTESRDCYIHENFKCAVIVQKEDAHSPNMPVYFFRFEKQLISYRNSLPSNIELYVESARTMLLEKFNTKKLPNAFCGYCRDTLYSALLYLAVQKANKANEQQNDEKKESSRTTNLDTVQFDKKELESELLNLLNPLCRPEKMVDTQIKEDIKFYCL</sequence>
<dbReference type="GO" id="GO:0004842">
    <property type="term" value="F:ubiquitin-protein transferase activity"/>
    <property type="evidence" value="ECO:0007669"/>
    <property type="project" value="InterPro"/>
</dbReference>
<evidence type="ECO:0008006" key="3">
    <source>
        <dbReference type="Google" id="ProtNLM"/>
    </source>
</evidence>
<proteinExistence type="predicted"/>
<name>X6LHY8_RETFI</name>
<accession>X6LHY8</accession>
<dbReference type="GO" id="GO:0016887">
    <property type="term" value="F:ATP hydrolysis activity"/>
    <property type="evidence" value="ECO:0007669"/>
    <property type="project" value="InterPro"/>
</dbReference>
<evidence type="ECO:0000313" key="2">
    <source>
        <dbReference type="Proteomes" id="UP000023152"/>
    </source>
</evidence>
<evidence type="ECO:0000313" key="1">
    <source>
        <dbReference type="EMBL" id="ETO01573.1"/>
    </source>
</evidence>
<dbReference type="PANTHER" id="PTHR22605:SF1">
    <property type="entry name" value="RZ-TYPE DOMAIN-CONTAINING PROTEIN"/>
    <property type="match status" value="1"/>
</dbReference>
<keyword evidence="2" id="KW-1185">Reference proteome</keyword>
<protein>
    <recommendedName>
        <fullName evidence="3">ATPase AAA-type core domain-containing protein</fullName>
    </recommendedName>
</protein>
<comment type="caution">
    <text evidence="1">The sequence shown here is derived from an EMBL/GenBank/DDBJ whole genome shotgun (WGS) entry which is preliminary data.</text>
</comment>
<dbReference type="EMBL" id="ASPP01037918">
    <property type="protein sequence ID" value="ETO01573.1"/>
    <property type="molecule type" value="Genomic_DNA"/>
</dbReference>
<gene>
    <name evidence="1" type="ORF">RFI_35867</name>
</gene>
<feature type="non-terminal residue" evidence="1">
    <location>
        <position position="521"/>
    </location>
</feature>
<dbReference type="Proteomes" id="UP000023152">
    <property type="component" value="Unassembled WGS sequence"/>
</dbReference>